<reference evidence="2 3" key="1">
    <citation type="submission" date="2013-10" db="EMBL/GenBank/DDBJ databases">
        <authorList>
            <consortium name="International Citrus Genome Consortium"/>
            <person name="Jenkins J."/>
            <person name="Schmutz J."/>
            <person name="Prochnik S."/>
            <person name="Rokhsar D."/>
            <person name="Gmitter F."/>
            <person name="Ollitrault P."/>
            <person name="Machado M."/>
            <person name="Talon M."/>
            <person name="Wincker P."/>
            <person name="Jaillon O."/>
            <person name="Morgante M."/>
        </authorList>
    </citation>
    <scope>NUCLEOTIDE SEQUENCE</scope>
    <source>
        <strain evidence="3">cv. Clemenules</strain>
    </source>
</reference>
<protein>
    <recommendedName>
        <fullName evidence="1">F-box associated beta-propeller type 1 domain-containing protein</fullName>
    </recommendedName>
</protein>
<dbReference type="EMBL" id="KI536978">
    <property type="protein sequence ID" value="ESR37436.1"/>
    <property type="molecule type" value="Genomic_DNA"/>
</dbReference>
<dbReference type="Pfam" id="PF07734">
    <property type="entry name" value="FBA_1"/>
    <property type="match status" value="1"/>
</dbReference>
<evidence type="ECO:0000313" key="2">
    <source>
        <dbReference type="EMBL" id="ESR37436.1"/>
    </source>
</evidence>
<dbReference type="KEGG" id="cic:CICLE_v10029980mg"/>
<dbReference type="InParanoid" id="V4SK44"/>
<dbReference type="InterPro" id="IPR006527">
    <property type="entry name" value="F-box-assoc_dom_typ1"/>
</dbReference>
<sequence length="205" mass="23424">SDIKIFGYCNGLFAVKTRPKSKEIALWNPSTRKHRILAKCYSDDNGSHECVNGLGYDAASDDYKLVKNLQPGDDEFIGVSVYVHSLKTNSWQQIKESCFCKLCFALAGLHSSDPEVAKYDLMVAFDPKSEELYQVPLPPVEDDGYFDEVDDFRGCLCLTRDYDMYEYNYQGPFGTWMMKEYGVMESWTQKDPISFGTGLRRIFVS</sequence>
<organism evidence="2 3">
    <name type="scientific">Citrus clementina</name>
    <name type="common">Clementine</name>
    <name type="synonym">Citrus deliciosa x Citrus sinensis</name>
    <dbReference type="NCBI Taxonomy" id="85681"/>
    <lineage>
        <taxon>Eukaryota</taxon>
        <taxon>Viridiplantae</taxon>
        <taxon>Streptophyta</taxon>
        <taxon>Embryophyta</taxon>
        <taxon>Tracheophyta</taxon>
        <taxon>Spermatophyta</taxon>
        <taxon>Magnoliopsida</taxon>
        <taxon>eudicotyledons</taxon>
        <taxon>Gunneridae</taxon>
        <taxon>Pentapetalae</taxon>
        <taxon>rosids</taxon>
        <taxon>malvids</taxon>
        <taxon>Sapindales</taxon>
        <taxon>Rutaceae</taxon>
        <taxon>Aurantioideae</taxon>
        <taxon>Citrus</taxon>
    </lineage>
</organism>
<feature type="domain" description="F-box associated beta-propeller type 1" evidence="1">
    <location>
        <begin position="3"/>
        <end position="97"/>
    </location>
</feature>
<dbReference type="OMA" id="IKESCFC"/>
<evidence type="ECO:0000313" key="3">
    <source>
        <dbReference type="Proteomes" id="UP000030687"/>
    </source>
</evidence>
<feature type="non-terminal residue" evidence="2">
    <location>
        <position position="1"/>
    </location>
</feature>
<dbReference type="AlphaFoldDB" id="V4SK44"/>
<dbReference type="Proteomes" id="UP000030687">
    <property type="component" value="Unassembled WGS sequence"/>
</dbReference>
<accession>V4SK44</accession>
<dbReference type="Gramene" id="ESR37436">
    <property type="protein sequence ID" value="ESR37436"/>
    <property type="gene ID" value="CICLE_v10029980mg"/>
</dbReference>
<dbReference type="InterPro" id="IPR017451">
    <property type="entry name" value="F-box-assoc_interact_dom"/>
</dbReference>
<dbReference type="NCBIfam" id="TIGR01640">
    <property type="entry name" value="F_box_assoc_1"/>
    <property type="match status" value="1"/>
</dbReference>
<name>V4SK44_CITCL</name>
<gene>
    <name evidence="2" type="ORF">CICLE_v10029980mg</name>
</gene>
<keyword evidence="3" id="KW-1185">Reference proteome</keyword>
<proteinExistence type="predicted"/>
<evidence type="ECO:0000259" key="1">
    <source>
        <dbReference type="Pfam" id="PF07734"/>
    </source>
</evidence>
<dbReference type="PANTHER" id="PTHR31672">
    <property type="entry name" value="BNACNNG10540D PROTEIN"/>
    <property type="match status" value="1"/>
</dbReference>
<dbReference type="InterPro" id="IPR050796">
    <property type="entry name" value="SCF_F-box_component"/>
</dbReference>
<dbReference type="PANTHER" id="PTHR31672:SF13">
    <property type="entry name" value="F-BOX PROTEIN CPR30-LIKE"/>
    <property type="match status" value="1"/>
</dbReference>